<dbReference type="EMBL" id="AP022613">
    <property type="protein sequence ID" value="BBZ40886.1"/>
    <property type="molecule type" value="Genomic_DNA"/>
</dbReference>
<feature type="region of interest" description="Disordered" evidence="1">
    <location>
        <begin position="1"/>
        <end position="26"/>
    </location>
</feature>
<name>A0A1X1SRG6_9MYCO</name>
<evidence type="ECO:0000313" key="3">
    <source>
        <dbReference type="Proteomes" id="UP000467385"/>
    </source>
</evidence>
<evidence type="ECO:0000313" key="2">
    <source>
        <dbReference type="EMBL" id="BBZ40886.1"/>
    </source>
</evidence>
<protein>
    <submittedName>
        <fullName evidence="2">Uncharacterized protein</fullName>
    </submittedName>
</protein>
<dbReference type="OrthoDB" id="4750292at2"/>
<dbReference type="AlphaFoldDB" id="A0A1X1SRG6"/>
<dbReference type="Proteomes" id="UP000467385">
    <property type="component" value="Chromosome"/>
</dbReference>
<sequence>MSESSRERAAAGDRAAELNEQIAEGHEWAAEEELGDGDDLHNAAAGRHRRVAGKDRAEAEAARGGSES</sequence>
<reference evidence="2 3" key="1">
    <citation type="journal article" date="2019" name="Emerg. Microbes Infect.">
        <title>Comprehensive subspecies identification of 175 nontuberculous mycobacteria species based on 7547 genomic profiles.</title>
        <authorList>
            <person name="Matsumoto Y."/>
            <person name="Kinjo T."/>
            <person name="Motooka D."/>
            <person name="Nabeya D."/>
            <person name="Jung N."/>
            <person name="Uechi K."/>
            <person name="Horii T."/>
            <person name="Iida T."/>
            <person name="Fujita J."/>
            <person name="Nakamura S."/>
        </authorList>
    </citation>
    <scope>NUCLEOTIDE SEQUENCE [LARGE SCALE GENOMIC DNA]</scope>
    <source>
        <strain evidence="2 3">JCM 14738</strain>
    </source>
</reference>
<keyword evidence="3" id="KW-1185">Reference proteome</keyword>
<evidence type="ECO:0000256" key="1">
    <source>
        <dbReference type="SAM" id="MobiDB-lite"/>
    </source>
</evidence>
<feature type="compositionally biased region" description="Basic and acidic residues" evidence="1">
    <location>
        <begin position="52"/>
        <end position="61"/>
    </location>
</feature>
<gene>
    <name evidence="2" type="ORF">MCNS_39490</name>
</gene>
<organism evidence="2 3">
    <name type="scientific">Mycobacterium conspicuum</name>
    <dbReference type="NCBI Taxonomy" id="44010"/>
    <lineage>
        <taxon>Bacteria</taxon>
        <taxon>Bacillati</taxon>
        <taxon>Actinomycetota</taxon>
        <taxon>Actinomycetes</taxon>
        <taxon>Mycobacteriales</taxon>
        <taxon>Mycobacteriaceae</taxon>
        <taxon>Mycobacterium</taxon>
    </lineage>
</organism>
<feature type="region of interest" description="Disordered" evidence="1">
    <location>
        <begin position="46"/>
        <end position="68"/>
    </location>
</feature>
<accession>A0A1X1SRG6</accession>
<dbReference type="RefSeq" id="WP_085236686.1">
    <property type="nucleotide sequence ID" value="NZ_AP022613.1"/>
</dbReference>
<proteinExistence type="predicted"/>